<name>A0A6J5S7C5_9CAUD</name>
<organism evidence="3">
    <name type="scientific">uncultured Caudovirales phage</name>
    <dbReference type="NCBI Taxonomy" id="2100421"/>
    <lineage>
        <taxon>Viruses</taxon>
        <taxon>Duplodnaviria</taxon>
        <taxon>Heunggongvirae</taxon>
        <taxon>Uroviricota</taxon>
        <taxon>Caudoviricetes</taxon>
        <taxon>Peduoviridae</taxon>
        <taxon>Maltschvirus</taxon>
        <taxon>Maltschvirus maltsch</taxon>
    </lineage>
</organism>
<evidence type="ECO:0000313" key="3">
    <source>
        <dbReference type="EMBL" id="CAB4204468.1"/>
    </source>
</evidence>
<dbReference type="EMBL" id="LR796921">
    <property type="protein sequence ID" value="CAB4174211.1"/>
    <property type="molecule type" value="Genomic_DNA"/>
</dbReference>
<proteinExistence type="predicted"/>
<sequence length="103" mass="12089">MSTELRMDEQFEKYWYDEEPPFLPLPFPSDHQELKQWCRQSFVAGRAAGIEWAEIATAELCYKIAKSDKQTHAITITTAQQDAHNRCCDYIANKIKERFCLEI</sequence>
<dbReference type="EMBL" id="LR797345">
    <property type="protein sequence ID" value="CAB4204468.1"/>
    <property type="molecule type" value="Genomic_DNA"/>
</dbReference>
<accession>A0A6J5S7C5</accession>
<protein>
    <submittedName>
        <fullName evidence="3">Uncharacterized protein</fullName>
    </submittedName>
</protein>
<evidence type="ECO:0000313" key="1">
    <source>
        <dbReference type="EMBL" id="CAB4174211.1"/>
    </source>
</evidence>
<reference evidence="3" key="1">
    <citation type="submission" date="2020-05" db="EMBL/GenBank/DDBJ databases">
        <authorList>
            <person name="Chiriac C."/>
            <person name="Salcher M."/>
            <person name="Ghai R."/>
            <person name="Kavagutti S V."/>
        </authorList>
    </citation>
    <scope>NUCLEOTIDE SEQUENCE</scope>
</reference>
<evidence type="ECO:0000313" key="2">
    <source>
        <dbReference type="EMBL" id="CAB4186341.1"/>
    </source>
</evidence>
<gene>
    <name evidence="2" type="ORF">UFOVP1138_86</name>
    <name evidence="3" type="ORF">UFOVP1394_83</name>
    <name evidence="1" type="ORF">UFOVP975_34</name>
</gene>
<dbReference type="EMBL" id="LR797086">
    <property type="protein sequence ID" value="CAB4186341.1"/>
    <property type="molecule type" value="Genomic_DNA"/>
</dbReference>